<dbReference type="InterPro" id="IPR041966">
    <property type="entry name" value="LOTUS-like"/>
</dbReference>
<dbReference type="Pfam" id="PF12872">
    <property type="entry name" value="OST-HTH"/>
    <property type="match status" value="1"/>
</dbReference>
<dbReference type="PANTHER" id="PTHR35811:SF1">
    <property type="entry name" value="HTH OST-TYPE DOMAIN-CONTAINING PROTEIN"/>
    <property type="match status" value="1"/>
</dbReference>
<sequence>METEKKYALLIDADNVSPKYMDLVLRETKTLGDVSIRRIYGDWTEIGKHSWKECLLENSLTPIQQYSYTTGKNASDSAMIIDAMDILYTREIDGFVIVSSDSDFTKLAMRLRESGKYVVGMGESKTPSPFVKACDRFKTLDILMRSVEEIPKKGRNVGKSYYKRENNNIAEQSIEKEKNEADISPITDLREIKTAIFSLLKENSDESGWMFLGELGNMVLKLYPDFDCRNYGYAKLSNLLESFRDVEIRRENAKDSHNQLVYVRKRD</sequence>
<reference evidence="2 3" key="1">
    <citation type="submission" date="2024-03" db="EMBL/GenBank/DDBJ databases">
        <title>Human intestinal bacterial collection.</title>
        <authorList>
            <person name="Pauvert C."/>
            <person name="Hitch T.C.A."/>
            <person name="Clavel T."/>
        </authorList>
    </citation>
    <scope>NUCLEOTIDE SEQUENCE [LARGE SCALE GENOMIC DNA]</scope>
    <source>
        <strain evidence="2 3">CLA-AA-H185</strain>
    </source>
</reference>
<protein>
    <submittedName>
        <fullName evidence="2">NYN domain-containing protein</fullName>
    </submittedName>
</protein>
<accession>A0ABV1HFG0</accession>
<feature type="domain" description="HTH OST-type" evidence="1">
    <location>
        <begin position="188"/>
        <end position="267"/>
    </location>
</feature>
<dbReference type="Proteomes" id="UP001454489">
    <property type="component" value="Unassembled WGS sequence"/>
</dbReference>
<name>A0ABV1HFG0_9FIRM</name>
<dbReference type="Gene3D" id="3.30.420.610">
    <property type="entry name" value="LOTUS domain-like"/>
    <property type="match status" value="1"/>
</dbReference>
<organism evidence="2 3">
    <name type="scientific">Maccoyibacter intestinihominis</name>
    <dbReference type="NCBI Taxonomy" id="3133499"/>
    <lineage>
        <taxon>Bacteria</taxon>
        <taxon>Bacillati</taxon>
        <taxon>Bacillota</taxon>
        <taxon>Clostridia</taxon>
        <taxon>Lachnospirales</taxon>
        <taxon>Lachnospiraceae</taxon>
        <taxon>Maccoyibacter</taxon>
    </lineage>
</organism>
<evidence type="ECO:0000259" key="1">
    <source>
        <dbReference type="PROSITE" id="PS51644"/>
    </source>
</evidence>
<dbReference type="PROSITE" id="PS51644">
    <property type="entry name" value="HTH_OST"/>
    <property type="match status" value="1"/>
</dbReference>
<comment type="caution">
    <text evidence="2">The sequence shown here is derived from an EMBL/GenBank/DDBJ whole genome shotgun (WGS) entry which is preliminary data.</text>
</comment>
<proteinExistence type="predicted"/>
<dbReference type="PANTHER" id="PTHR35811">
    <property type="entry name" value="SLR1870 PROTEIN"/>
    <property type="match status" value="1"/>
</dbReference>
<keyword evidence="3" id="KW-1185">Reference proteome</keyword>
<dbReference type="Gene3D" id="3.40.50.1010">
    <property type="entry name" value="5'-nuclease"/>
    <property type="match status" value="1"/>
</dbReference>
<dbReference type="EMBL" id="JBBMEX010000012">
    <property type="protein sequence ID" value="MEQ2558434.1"/>
    <property type="molecule type" value="Genomic_DNA"/>
</dbReference>
<evidence type="ECO:0000313" key="2">
    <source>
        <dbReference type="EMBL" id="MEQ2558434.1"/>
    </source>
</evidence>
<dbReference type="InterPro" id="IPR021139">
    <property type="entry name" value="NYN"/>
</dbReference>
<dbReference type="Pfam" id="PF01936">
    <property type="entry name" value="NYN"/>
    <property type="match status" value="1"/>
</dbReference>
<dbReference type="InterPro" id="IPR025605">
    <property type="entry name" value="OST-HTH/LOTUS_dom"/>
</dbReference>
<dbReference type="CDD" id="cd10146">
    <property type="entry name" value="LabA_like_C"/>
    <property type="match status" value="1"/>
</dbReference>
<dbReference type="CDD" id="cd11297">
    <property type="entry name" value="PIN_LabA-like_N_1"/>
    <property type="match status" value="1"/>
</dbReference>
<gene>
    <name evidence="2" type="ORF">WMO43_11235</name>
</gene>
<dbReference type="RefSeq" id="WP_177962102.1">
    <property type="nucleotide sequence ID" value="NZ_JBBMEX010000012.1"/>
</dbReference>
<evidence type="ECO:0000313" key="3">
    <source>
        <dbReference type="Proteomes" id="UP001454489"/>
    </source>
</evidence>